<dbReference type="STRING" id="1457154.CAPSK01_001679"/>
<accession>A0A084Y280</accession>
<gene>
    <name evidence="3" type="ORF">CAPSK01_001679</name>
</gene>
<evidence type="ECO:0000313" key="3">
    <source>
        <dbReference type="EMBL" id="KFB68824.1"/>
    </source>
</evidence>
<reference evidence="3 4" key="1">
    <citation type="submission" date="2014-07" db="EMBL/GenBank/DDBJ databases">
        <title>Expanding our view of genomic diversity in Candidatus Accumulibacter clades.</title>
        <authorList>
            <person name="Skennerton C.T."/>
            <person name="Barr J.J."/>
            <person name="Slater F.R."/>
            <person name="Bond P.L."/>
            <person name="Tyson G.W."/>
        </authorList>
    </citation>
    <scope>NUCLEOTIDE SEQUENCE [LARGE SCALE GENOMIC DNA]</scope>
    <source>
        <strain evidence="4">SK-01</strain>
    </source>
</reference>
<dbReference type="InterPro" id="IPR021810">
    <property type="entry name" value="T1RH-like_C"/>
</dbReference>
<feature type="region of interest" description="Disordered" evidence="1">
    <location>
        <begin position="1"/>
        <end position="22"/>
    </location>
</feature>
<sequence>MDRAGSIGRPIRWQPRPHGRASSGRLACTGRYLSSLAELRNLPERNLAGKRLERLLEGKIKSRFAGDVVQAKKFSEWLINVIKRYQNRAIETAPVIDEIDEIIEMARRFPAPATACFRGVGKGPCGDFSLQACAVRQISQERIQGTVDSVAAYPHTIISAFPPVGWRDEADQFFPSRFGRHEMDEATPWAGVLAVHCAALPKVKRGCEAH</sequence>
<proteinExistence type="predicted"/>
<feature type="domain" description="Type I restriction enzyme HindI endonuclease subunit-like C-terminal" evidence="2">
    <location>
        <begin position="36"/>
        <end position="109"/>
    </location>
</feature>
<evidence type="ECO:0000256" key="1">
    <source>
        <dbReference type="SAM" id="MobiDB-lite"/>
    </source>
</evidence>
<evidence type="ECO:0000259" key="2">
    <source>
        <dbReference type="Pfam" id="PF11867"/>
    </source>
</evidence>
<protein>
    <recommendedName>
        <fullName evidence="2">Type I restriction enzyme HindI endonuclease subunit-like C-terminal domain-containing protein</fullName>
    </recommendedName>
</protein>
<organism evidence="3 4">
    <name type="scientific">Candidatus Accumulibacter vicinus</name>
    <dbReference type="NCBI Taxonomy" id="2954382"/>
    <lineage>
        <taxon>Bacteria</taxon>
        <taxon>Pseudomonadati</taxon>
        <taxon>Pseudomonadota</taxon>
        <taxon>Betaproteobacteria</taxon>
        <taxon>Candidatus Accumulibacter</taxon>
    </lineage>
</organism>
<evidence type="ECO:0000313" key="4">
    <source>
        <dbReference type="Proteomes" id="UP000019812"/>
    </source>
</evidence>
<comment type="caution">
    <text evidence="3">The sequence shown here is derived from an EMBL/GenBank/DDBJ whole genome shotgun (WGS) entry which is preliminary data.</text>
</comment>
<dbReference type="Pfam" id="PF11867">
    <property type="entry name" value="T1RH-like_C"/>
    <property type="match status" value="1"/>
</dbReference>
<dbReference type="EMBL" id="JDSS02000019">
    <property type="protein sequence ID" value="KFB68824.1"/>
    <property type="molecule type" value="Genomic_DNA"/>
</dbReference>
<dbReference type="Proteomes" id="UP000019812">
    <property type="component" value="Unassembled WGS sequence"/>
</dbReference>
<dbReference type="AlphaFoldDB" id="A0A084Y280"/>
<name>A0A084Y280_9PROT</name>